<sequence length="73" mass="8095">MAASNVRSDLSKGIKKIMVVFPNIEHKYHTSGEVLICKVTLCKVKFLLIHLLYHVIKIVNSCPIMGISCLPGT</sequence>
<gene>
    <name evidence="1" type="ORF">DPMN_102737</name>
</gene>
<reference evidence="1" key="1">
    <citation type="journal article" date="2019" name="bioRxiv">
        <title>The Genome of the Zebra Mussel, Dreissena polymorpha: A Resource for Invasive Species Research.</title>
        <authorList>
            <person name="McCartney M.A."/>
            <person name="Auch B."/>
            <person name="Kono T."/>
            <person name="Mallez S."/>
            <person name="Zhang Y."/>
            <person name="Obille A."/>
            <person name="Becker A."/>
            <person name="Abrahante J.E."/>
            <person name="Garbe J."/>
            <person name="Badalamenti J.P."/>
            <person name="Herman A."/>
            <person name="Mangelson H."/>
            <person name="Liachko I."/>
            <person name="Sullivan S."/>
            <person name="Sone E.D."/>
            <person name="Koren S."/>
            <person name="Silverstein K.A.T."/>
            <person name="Beckman K.B."/>
            <person name="Gohl D.M."/>
        </authorList>
    </citation>
    <scope>NUCLEOTIDE SEQUENCE</scope>
    <source>
        <strain evidence="1">Duluth1</strain>
        <tissue evidence="1">Whole animal</tissue>
    </source>
</reference>
<proteinExistence type="predicted"/>
<protein>
    <submittedName>
        <fullName evidence="1">Uncharacterized protein</fullName>
    </submittedName>
</protein>
<organism evidence="1 2">
    <name type="scientific">Dreissena polymorpha</name>
    <name type="common">Zebra mussel</name>
    <name type="synonym">Mytilus polymorpha</name>
    <dbReference type="NCBI Taxonomy" id="45954"/>
    <lineage>
        <taxon>Eukaryota</taxon>
        <taxon>Metazoa</taxon>
        <taxon>Spiralia</taxon>
        <taxon>Lophotrochozoa</taxon>
        <taxon>Mollusca</taxon>
        <taxon>Bivalvia</taxon>
        <taxon>Autobranchia</taxon>
        <taxon>Heteroconchia</taxon>
        <taxon>Euheterodonta</taxon>
        <taxon>Imparidentia</taxon>
        <taxon>Neoheterodontei</taxon>
        <taxon>Myida</taxon>
        <taxon>Dreissenoidea</taxon>
        <taxon>Dreissenidae</taxon>
        <taxon>Dreissena</taxon>
    </lineage>
</organism>
<evidence type="ECO:0000313" key="2">
    <source>
        <dbReference type="Proteomes" id="UP000828390"/>
    </source>
</evidence>
<accession>A0A9D4LNG1</accession>
<keyword evidence="2" id="KW-1185">Reference proteome</keyword>
<dbReference type="EMBL" id="JAIWYP010000003">
    <property type="protein sequence ID" value="KAH3859916.1"/>
    <property type="molecule type" value="Genomic_DNA"/>
</dbReference>
<name>A0A9D4LNG1_DREPO</name>
<dbReference type="AlphaFoldDB" id="A0A9D4LNG1"/>
<reference evidence="1" key="2">
    <citation type="submission" date="2020-11" db="EMBL/GenBank/DDBJ databases">
        <authorList>
            <person name="McCartney M.A."/>
            <person name="Auch B."/>
            <person name="Kono T."/>
            <person name="Mallez S."/>
            <person name="Becker A."/>
            <person name="Gohl D.M."/>
            <person name="Silverstein K.A.T."/>
            <person name="Koren S."/>
            <person name="Bechman K.B."/>
            <person name="Herman A."/>
            <person name="Abrahante J.E."/>
            <person name="Garbe J."/>
        </authorList>
    </citation>
    <scope>NUCLEOTIDE SEQUENCE</scope>
    <source>
        <strain evidence="1">Duluth1</strain>
        <tissue evidence="1">Whole animal</tissue>
    </source>
</reference>
<evidence type="ECO:0000313" key="1">
    <source>
        <dbReference type="EMBL" id="KAH3859916.1"/>
    </source>
</evidence>
<comment type="caution">
    <text evidence="1">The sequence shown here is derived from an EMBL/GenBank/DDBJ whole genome shotgun (WGS) entry which is preliminary data.</text>
</comment>
<dbReference type="Proteomes" id="UP000828390">
    <property type="component" value="Unassembled WGS sequence"/>
</dbReference>